<name>A0A9P8VCE5_9PEZI</name>
<protein>
    <submittedName>
        <fullName evidence="1">Uncharacterized protein</fullName>
    </submittedName>
</protein>
<reference evidence="1" key="1">
    <citation type="journal article" date="2021" name="Nat. Commun.">
        <title>Genetic determinants of endophytism in the Arabidopsis root mycobiome.</title>
        <authorList>
            <person name="Mesny F."/>
            <person name="Miyauchi S."/>
            <person name="Thiergart T."/>
            <person name="Pickel B."/>
            <person name="Atanasova L."/>
            <person name="Karlsson M."/>
            <person name="Huettel B."/>
            <person name="Barry K.W."/>
            <person name="Haridas S."/>
            <person name="Chen C."/>
            <person name="Bauer D."/>
            <person name="Andreopoulos W."/>
            <person name="Pangilinan J."/>
            <person name="LaButti K."/>
            <person name="Riley R."/>
            <person name="Lipzen A."/>
            <person name="Clum A."/>
            <person name="Drula E."/>
            <person name="Henrissat B."/>
            <person name="Kohler A."/>
            <person name="Grigoriev I.V."/>
            <person name="Martin F.M."/>
            <person name="Hacquard S."/>
        </authorList>
    </citation>
    <scope>NUCLEOTIDE SEQUENCE</scope>
    <source>
        <strain evidence="1">MPI-SDFR-AT-0117</strain>
    </source>
</reference>
<dbReference type="EMBL" id="JAGSXJ010000008">
    <property type="protein sequence ID" value="KAH6688903.1"/>
    <property type="molecule type" value="Genomic_DNA"/>
</dbReference>
<comment type="caution">
    <text evidence="1">The sequence shown here is derived from an EMBL/GenBank/DDBJ whole genome shotgun (WGS) entry which is preliminary data.</text>
</comment>
<evidence type="ECO:0000313" key="2">
    <source>
        <dbReference type="Proteomes" id="UP000770015"/>
    </source>
</evidence>
<evidence type="ECO:0000313" key="1">
    <source>
        <dbReference type="EMBL" id="KAH6688903.1"/>
    </source>
</evidence>
<organism evidence="1 2">
    <name type="scientific">Plectosphaerella plurivora</name>
    <dbReference type="NCBI Taxonomy" id="936078"/>
    <lineage>
        <taxon>Eukaryota</taxon>
        <taxon>Fungi</taxon>
        <taxon>Dikarya</taxon>
        <taxon>Ascomycota</taxon>
        <taxon>Pezizomycotina</taxon>
        <taxon>Sordariomycetes</taxon>
        <taxon>Hypocreomycetidae</taxon>
        <taxon>Glomerellales</taxon>
        <taxon>Plectosphaerellaceae</taxon>
        <taxon>Plectosphaerella</taxon>
    </lineage>
</organism>
<accession>A0A9P8VCE5</accession>
<dbReference type="Proteomes" id="UP000770015">
    <property type="component" value="Unassembled WGS sequence"/>
</dbReference>
<proteinExistence type="predicted"/>
<sequence>MFIRNYYRRSFTYSIAGRLRFLLCLVLFWKYLAARHQTISSQDFRSSVCSHNQETSNDYRQTQVLGDGTILEHVLVSFPPVARQNLGIRLHTQSSAPPRVTTMPDISPKPSQSTCIRVNLRLGYERCGRKYALPCPCLTAMPRSGGTFLPRLDYNPKITPHARDGAIDG</sequence>
<dbReference type="AlphaFoldDB" id="A0A9P8VCE5"/>
<gene>
    <name evidence="1" type="ORF">F5X68DRAFT_204573</name>
</gene>
<keyword evidence="2" id="KW-1185">Reference proteome</keyword>